<reference evidence="5 6" key="1">
    <citation type="submission" date="2020-10" db="EMBL/GenBank/DDBJ databases">
        <title>The Coptis chinensis genome and diversification of protoberbering-type alkaloids.</title>
        <authorList>
            <person name="Wang B."/>
            <person name="Shu S."/>
            <person name="Song C."/>
            <person name="Liu Y."/>
        </authorList>
    </citation>
    <scope>NUCLEOTIDE SEQUENCE [LARGE SCALE GENOMIC DNA]</scope>
    <source>
        <strain evidence="5">HL-2020</strain>
        <tissue evidence="5">Leaf</tissue>
    </source>
</reference>
<dbReference type="InterPro" id="IPR002885">
    <property type="entry name" value="PPR_rpt"/>
</dbReference>
<evidence type="ECO:0000313" key="5">
    <source>
        <dbReference type="EMBL" id="KAF9620836.1"/>
    </source>
</evidence>
<protein>
    <recommendedName>
        <fullName evidence="7">Pentatricopeptide repeat-containing protein</fullName>
    </recommendedName>
</protein>
<evidence type="ECO:0000256" key="4">
    <source>
        <dbReference type="SAM" id="MobiDB-lite"/>
    </source>
</evidence>
<dbReference type="InterPro" id="IPR011990">
    <property type="entry name" value="TPR-like_helical_dom_sf"/>
</dbReference>
<dbReference type="OrthoDB" id="185373at2759"/>
<dbReference type="NCBIfam" id="TIGR00756">
    <property type="entry name" value="PPR"/>
    <property type="match status" value="1"/>
</dbReference>
<comment type="similarity">
    <text evidence="1">Belongs to the PPR family. P subfamily.</text>
</comment>
<accession>A0A835IMT7</accession>
<feature type="region of interest" description="Disordered" evidence="4">
    <location>
        <begin position="295"/>
        <end position="318"/>
    </location>
</feature>
<dbReference type="PANTHER" id="PTHR47938:SF35">
    <property type="entry name" value="PENTATRICOPEPTIDE REPEAT-CONTAINING PROTEIN 4, MITOCHONDRIAL-RELATED"/>
    <property type="match status" value="1"/>
</dbReference>
<dbReference type="PANTHER" id="PTHR47938">
    <property type="entry name" value="RESPIRATORY COMPLEX I CHAPERONE (CIA84), PUTATIVE (AFU_ORTHOLOGUE AFUA_2G06020)-RELATED"/>
    <property type="match status" value="1"/>
</dbReference>
<dbReference type="Proteomes" id="UP000631114">
    <property type="component" value="Unassembled WGS sequence"/>
</dbReference>
<keyword evidence="6" id="KW-1185">Reference proteome</keyword>
<evidence type="ECO:0000256" key="1">
    <source>
        <dbReference type="ARBA" id="ARBA00007626"/>
    </source>
</evidence>
<dbReference type="Gene3D" id="1.25.40.10">
    <property type="entry name" value="Tetratricopeptide repeat domain"/>
    <property type="match status" value="1"/>
</dbReference>
<feature type="region of interest" description="Disordered" evidence="4">
    <location>
        <begin position="86"/>
        <end position="112"/>
    </location>
</feature>
<comment type="caution">
    <text evidence="5">The sequence shown here is derived from an EMBL/GenBank/DDBJ whole genome shotgun (WGS) entry which is preliminary data.</text>
</comment>
<dbReference type="PROSITE" id="PS51375">
    <property type="entry name" value="PPR"/>
    <property type="match status" value="1"/>
</dbReference>
<feature type="compositionally biased region" description="Basic and acidic residues" evidence="4">
    <location>
        <begin position="306"/>
        <end position="318"/>
    </location>
</feature>
<keyword evidence="2" id="KW-0677">Repeat</keyword>
<gene>
    <name evidence="5" type="ORF">IFM89_014773</name>
</gene>
<evidence type="ECO:0000256" key="2">
    <source>
        <dbReference type="ARBA" id="ARBA00022737"/>
    </source>
</evidence>
<dbReference type="GO" id="GO:0003729">
    <property type="term" value="F:mRNA binding"/>
    <property type="evidence" value="ECO:0007669"/>
    <property type="project" value="TreeGrafter"/>
</dbReference>
<dbReference type="EMBL" id="JADFTS010000002">
    <property type="protein sequence ID" value="KAF9620836.1"/>
    <property type="molecule type" value="Genomic_DNA"/>
</dbReference>
<evidence type="ECO:0000256" key="3">
    <source>
        <dbReference type="PROSITE-ProRule" id="PRU00708"/>
    </source>
</evidence>
<organism evidence="5 6">
    <name type="scientific">Coptis chinensis</name>
    <dbReference type="NCBI Taxonomy" id="261450"/>
    <lineage>
        <taxon>Eukaryota</taxon>
        <taxon>Viridiplantae</taxon>
        <taxon>Streptophyta</taxon>
        <taxon>Embryophyta</taxon>
        <taxon>Tracheophyta</taxon>
        <taxon>Spermatophyta</taxon>
        <taxon>Magnoliopsida</taxon>
        <taxon>Ranunculales</taxon>
        <taxon>Ranunculaceae</taxon>
        <taxon>Coptidoideae</taxon>
        <taxon>Coptis</taxon>
    </lineage>
</organism>
<dbReference type="AlphaFoldDB" id="A0A835IMT7"/>
<evidence type="ECO:0008006" key="7">
    <source>
        <dbReference type="Google" id="ProtNLM"/>
    </source>
</evidence>
<dbReference type="Pfam" id="PF13041">
    <property type="entry name" value="PPR_2"/>
    <property type="match status" value="1"/>
</dbReference>
<proteinExistence type="inferred from homology"/>
<feature type="repeat" description="PPR" evidence="3">
    <location>
        <begin position="9"/>
        <end position="43"/>
    </location>
</feature>
<sequence>MSDEGISPDVYCYNSLVSGLCKAGKMAEARTILLEMVDEGFTPNAFTYGDFIHGHSKAEVIYSEAIPLSFVVLNKAKKGKAVMYDDKPTNTSRVESPAQMRKKAKKDKASKQDVLAGDMNQRIYNSTSRGESSKQGMKRIEKEKASIYAALTRNENGGVRFIDSTTKGSNQGTRNAEKGKASLYVERGSEINGACKSDSLANPVATERHQSVIAAQDSRNDVVGFAIDGHEKDKCFQLIGWPEWAGNGGRSGDVGGTGVSGDGVVDMGGAPSGSMASASAGPGGAVTYRDGLMAPPSSSTVMDGEETSHKDSKCPRDSTYHLKDNAVAKECTFDSEPPRRELSGLGETQLLQRTQDIVVPRM</sequence>
<evidence type="ECO:0000313" key="6">
    <source>
        <dbReference type="Proteomes" id="UP000631114"/>
    </source>
</evidence>
<name>A0A835IMT7_9MAGN</name>